<accession>A0AA35RDN0</accession>
<evidence type="ECO:0000313" key="4">
    <source>
        <dbReference type="Proteomes" id="UP001174909"/>
    </source>
</evidence>
<dbReference type="Proteomes" id="UP001174909">
    <property type="component" value="Unassembled WGS sequence"/>
</dbReference>
<protein>
    <recommendedName>
        <fullName evidence="2">DUF5523 domain-containing protein</fullName>
    </recommendedName>
</protein>
<feature type="region of interest" description="Disordered" evidence="1">
    <location>
        <begin position="93"/>
        <end position="206"/>
    </location>
</feature>
<evidence type="ECO:0000259" key="2">
    <source>
        <dbReference type="Pfam" id="PF17661"/>
    </source>
</evidence>
<feature type="region of interest" description="Disordered" evidence="1">
    <location>
        <begin position="16"/>
        <end position="68"/>
    </location>
</feature>
<feature type="compositionally biased region" description="Basic and acidic residues" evidence="1">
    <location>
        <begin position="110"/>
        <end position="123"/>
    </location>
</feature>
<dbReference type="AlphaFoldDB" id="A0AA35RDN0"/>
<feature type="compositionally biased region" description="Acidic residues" evidence="1">
    <location>
        <begin position="168"/>
        <end position="182"/>
    </location>
</feature>
<feature type="compositionally biased region" description="Basic and acidic residues" evidence="1">
    <location>
        <begin position="16"/>
        <end position="27"/>
    </location>
</feature>
<reference evidence="3" key="1">
    <citation type="submission" date="2023-03" db="EMBL/GenBank/DDBJ databases">
        <authorList>
            <person name="Steffen K."/>
            <person name="Cardenas P."/>
        </authorList>
    </citation>
    <scope>NUCLEOTIDE SEQUENCE</scope>
</reference>
<dbReference type="EMBL" id="CASHTH010000940">
    <property type="protein sequence ID" value="CAI8009289.1"/>
    <property type="molecule type" value="Genomic_DNA"/>
</dbReference>
<name>A0AA35RDN0_GEOBA</name>
<gene>
    <name evidence="3" type="ORF">GBAR_LOCUS6267</name>
</gene>
<proteinExistence type="predicted"/>
<feature type="domain" description="DUF5523" evidence="2">
    <location>
        <begin position="144"/>
        <end position="273"/>
    </location>
</feature>
<keyword evidence="4" id="KW-1185">Reference proteome</keyword>
<evidence type="ECO:0000256" key="1">
    <source>
        <dbReference type="SAM" id="MobiDB-lite"/>
    </source>
</evidence>
<dbReference type="Pfam" id="PF17661">
    <property type="entry name" value="DUF5523"/>
    <property type="match status" value="1"/>
</dbReference>
<feature type="compositionally biased region" description="Low complexity" evidence="1">
    <location>
        <begin position="37"/>
        <end position="56"/>
    </location>
</feature>
<feature type="compositionally biased region" description="Polar residues" evidence="1">
    <location>
        <begin position="186"/>
        <end position="195"/>
    </location>
</feature>
<evidence type="ECO:0000313" key="3">
    <source>
        <dbReference type="EMBL" id="CAI8009289.1"/>
    </source>
</evidence>
<dbReference type="InterPro" id="IPR041510">
    <property type="entry name" value="DUF5523"/>
</dbReference>
<feature type="region of interest" description="Disordered" evidence="1">
    <location>
        <begin position="230"/>
        <end position="251"/>
    </location>
</feature>
<organism evidence="3 4">
    <name type="scientific">Geodia barretti</name>
    <name type="common">Barrett's horny sponge</name>
    <dbReference type="NCBI Taxonomy" id="519541"/>
    <lineage>
        <taxon>Eukaryota</taxon>
        <taxon>Metazoa</taxon>
        <taxon>Porifera</taxon>
        <taxon>Demospongiae</taxon>
        <taxon>Heteroscleromorpha</taxon>
        <taxon>Tetractinellida</taxon>
        <taxon>Astrophorina</taxon>
        <taxon>Geodiidae</taxon>
        <taxon>Geodia</taxon>
    </lineage>
</organism>
<comment type="caution">
    <text evidence="3">The sequence shown here is derived from an EMBL/GenBank/DDBJ whole genome shotgun (WGS) entry which is preliminary data.</text>
</comment>
<feature type="compositionally biased region" description="Acidic residues" evidence="1">
    <location>
        <begin position="140"/>
        <end position="158"/>
    </location>
</feature>
<sequence>MASIVRERVIARLHQRQVEETERRARDQILTTRFDEPLPLSSSPAPSTSSHPHNPAQQPSREGRGTSLRWSLLSRRLPEAVERNVEEQSYQFFTGAAEDLDMPVPITRQGGREEGEVRGRGMEVAEEEGEREGAVRDDEREGEGDGTEEDEDVVEGESGDSVHPSGPDLEEPAEEGTEESPDESSQQVPETNTEDSALLRGHGASRHLLRPPTTIYIPHRVRLEREDGVYFTPSSGPPGTAVEDRTPSGMPPRFCEDEGLYVGRRPRLKWTNRIIGFS</sequence>